<evidence type="ECO:0000313" key="2">
    <source>
        <dbReference type="Proteomes" id="UP000237104"/>
    </source>
</evidence>
<proteinExistence type="predicted"/>
<dbReference type="Proteomes" id="UP000237104">
    <property type="component" value="Unassembled WGS sequence"/>
</dbReference>
<organism evidence="1 2">
    <name type="scientific">Cryobacterium zongtaii</name>
    <dbReference type="NCBI Taxonomy" id="1259217"/>
    <lineage>
        <taxon>Bacteria</taxon>
        <taxon>Bacillati</taxon>
        <taxon>Actinomycetota</taxon>
        <taxon>Actinomycetes</taxon>
        <taxon>Micrococcales</taxon>
        <taxon>Microbacteriaceae</taxon>
        <taxon>Cryobacterium</taxon>
    </lineage>
</organism>
<gene>
    <name evidence="1" type="ORF">C3B59_19075</name>
</gene>
<dbReference type="RefSeq" id="WP_103432750.1">
    <property type="nucleotide sequence ID" value="NZ_PPXF01000076.1"/>
</dbReference>
<sequence length="594" mass="63430">MWTHAHPGLGDPAGILHEARTRQNKAAALRAMQTSLAGARADAGSAEWSALSRDAYVARLESIAPDVDLLIRGLDAQADALGRYSVEVEQIQELAVALESQRLAAQTDLMASQRELSMAHLGGGGEGFFADPTGEKNRARIEGLITDEQSRLAGLAVQAEELIHRRYAADAACAQGLASEGVLGATAQFTAAAISIATPETLLAKLALLPERDLAVLLATHPDLVKQALGADPAAVQTWWASLAAPGSTELSAAQLALIGGAPAIVGTLNGLPALVRVAANRLNAGTRLAEIDAEVDTFARSPMSSIEAYYERTDKLAELEKERVYLQRTVDGKNQLYLYDRAESRIVEMLGTPSADTRHRVTYVPGTMSNMAMFYDGSVQDFSAWFVKRHPDTVAFVYKDGLFPGDTDGPLGDDAGYWAEKALGTPAGVLDANSADFAEKAGQTLADFETGVVLDPLLAGAEKTAFAHSWGLADVTSAESHGATYDSVVSLSGAWMPEDWAPNPATTYSDYSYWDALQVAQGTGVVGDGNNPRSSEAFEAGEYYQGPDPVMTRDWYGRTVPDPGVLLDNHNLVATDRGANRQVLEDIEKEMYK</sequence>
<protein>
    <submittedName>
        <fullName evidence="1">Uncharacterized protein</fullName>
    </submittedName>
</protein>
<dbReference type="AlphaFoldDB" id="A0A2S3Z4P9"/>
<comment type="caution">
    <text evidence="1">The sequence shown here is derived from an EMBL/GenBank/DDBJ whole genome shotgun (WGS) entry which is preliminary data.</text>
</comment>
<evidence type="ECO:0000313" key="1">
    <source>
        <dbReference type="EMBL" id="POH57901.1"/>
    </source>
</evidence>
<dbReference type="OrthoDB" id="4892048at2"/>
<reference evidence="1 2" key="1">
    <citation type="submission" date="2018-01" db="EMBL/GenBank/DDBJ databases">
        <title>Cryobacterium sp. nov., from glaciers in China.</title>
        <authorList>
            <person name="Liu Q."/>
            <person name="Xin Y.-H."/>
        </authorList>
    </citation>
    <scope>NUCLEOTIDE SEQUENCE [LARGE SCALE GENOMIC DNA]</scope>
    <source>
        <strain evidence="1 2">TMB1-8</strain>
    </source>
</reference>
<name>A0A2S3Z4P9_9MICO</name>
<dbReference type="EMBL" id="PPXF01000076">
    <property type="protein sequence ID" value="POH57901.1"/>
    <property type="molecule type" value="Genomic_DNA"/>
</dbReference>
<accession>A0A2S3Z4P9</accession>